<gene>
    <name evidence="2" type="ORF">GCM10017771_69480</name>
</gene>
<evidence type="ECO:0000313" key="3">
    <source>
        <dbReference type="Proteomes" id="UP000603227"/>
    </source>
</evidence>
<dbReference type="AlphaFoldDB" id="A0A918ZE42"/>
<dbReference type="Gene3D" id="3.40.50.1820">
    <property type="entry name" value="alpha/beta hydrolase"/>
    <property type="match status" value="1"/>
</dbReference>
<dbReference type="RefSeq" id="WP_189786405.1">
    <property type="nucleotide sequence ID" value="NZ_BNAT01000032.1"/>
</dbReference>
<evidence type="ECO:0000259" key="1">
    <source>
        <dbReference type="Pfam" id="PF12146"/>
    </source>
</evidence>
<dbReference type="PANTHER" id="PTHR43194">
    <property type="entry name" value="HYDROLASE ALPHA/BETA FOLD FAMILY"/>
    <property type="match status" value="1"/>
</dbReference>
<dbReference type="SUPFAM" id="SSF53474">
    <property type="entry name" value="alpha/beta-Hydrolases"/>
    <property type="match status" value="1"/>
</dbReference>
<sequence length="305" mass="32615">MSNRDTRPATDPAPDRLTVALPGGAELAVLRWPGPATGAPLVVVWPALGVRARFYRRFAAELAAHGLGVAVVDLRGYGDSRPRPDSSSRYGYHEMATVDYPAVFDALRERAPDSPLFLLGHSIGGQIGLMYAARNPAELDGILLVAAGTPHFRTYPGLTKLIPLLGTHAIAGVARLRGYWPGDVLRFAGRQSRVLVGDWARMARTGRYRPAGANVDYEQVIADLRLPVLAVSVGNDLLAPPGAVDALCGLLPGATVSRWHHAEQLSHTAWANRPEPIAREIGRWIDSTLAGKPWPGPGGDSDAVS</sequence>
<dbReference type="EMBL" id="BNAT01000032">
    <property type="protein sequence ID" value="GHE48356.1"/>
    <property type="molecule type" value="Genomic_DNA"/>
</dbReference>
<dbReference type="PIRSF" id="PIRSF037442">
    <property type="entry name" value="UCP037442_abhydr"/>
    <property type="match status" value="1"/>
</dbReference>
<proteinExistence type="predicted"/>
<dbReference type="InterPro" id="IPR022742">
    <property type="entry name" value="Hydrolase_4"/>
</dbReference>
<dbReference type="InterPro" id="IPR017208">
    <property type="entry name" value="UCP037442_abhydr"/>
</dbReference>
<protein>
    <recommendedName>
        <fullName evidence="1">Serine aminopeptidase S33 domain-containing protein</fullName>
    </recommendedName>
</protein>
<keyword evidence="3" id="KW-1185">Reference proteome</keyword>
<dbReference type="Pfam" id="PF12146">
    <property type="entry name" value="Hydrolase_4"/>
    <property type="match status" value="1"/>
</dbReference>
<evidence type="ECO:0000313" key="2">
    <source>
        <dbReference type="EMBL" id="GHE48356.1"/>
    </source>
</evidence>
<reference evidence="2" key="2">
    <citation type="submission" date="2020-09" db="EMBL/GenBank/DDBJ databases">
        <authorList>
            <person name="Sun Q."/>
            <person name="Zhou Y."/>
        </authorList>
    </citation>
    <scope>NUCLEOTIDE SEQUENCE</scope>
    <source>
        <strain evidence="2">CGMCC 4.7403</strain>
    </source>
</reference>
<dbReference type="PANTHER" id="PTHR43194:SF2">
    <property type="entry name" value="PEROXISOMAL MEMBRANE PROTEIN LPX1"/>
    <property type="match status" value="1"/>
</dbReference>
<dbReference type="InterPro" id="IPR029058">
    <property type="entry name" value="AB_hydrolase_fold"/>
</dbReference>
<dbReference type="InterPro" id="IPR050228">
    <property type="entry name" value="Carboxylesterase_BioH"/>
</dbReference>
<comment type="caution">
    <text evidence="2">The sequence shown here is derived from an EMBL/GenBank/DDBJ whole genome shotgun (WGS) entry which is preliminary data.</text>
</comment>
<feature type="domain" description="Serine aminopeptidase S33" evidence="1">
    <location>
        <begin position="41"/>
        <end position="149"/>
    </location>
</feature>
<accession>A0A918ZE42</accession>
<reference evidence="2" key="1">
    <citation type="journal article" date="2014" name="Int. J. Syst. Evol. Microbiol.">
        <title>Complete genome sequence of Corynebacterium casei LMG S-19264T (=DSM 44701T), isolated from a smear-ripened cheese.</title>
        <authorList>
            <consortium name="US DOE Joint Genome Institute (JGI-PGF)"/>
            <person name="Walter F."/>
            <person name="Albersmeier A."/>
            <person name="Kalinowski J."/>
            <person name="Ruckert C."/>
        </authorList>
    </citation>
    <scope>NUCLEOTIDE SEQUENCE</scope>
    <source>
        <strain evidence="2">CGMCC 4.7403</strain>
    </source>
</reference>
<dbReference type="Proteomes" id="UP000603227">
    <property type="component" value="Unassembled WGS sequence"/>
</dbReference>
<name>A0A918ZE42_9ACTN</name>
<organism evidence="2 3">
    <name type="scientific">Streptomyces capitiformicae</name>
    <dbReference type="NCBI Taxonomy" id="2014920"/>
    <lineage>
        <taxon>Bacteria</taxon>
        <taxon>Bacillati</taxon>
        <taxon>Actinomycetota</taxon>
        <taxon>Actinomycetes</taxon>
        <taxon>Kitasatosporales</taxon>
        <taxon>Streptomycetaceae</taxon>
        <taxon>Streptomyces</taxon>
    </lineage>
</organism>